<dbReference type="Gene3D" id="3.30.70.360">
    <property type="match status" value="1"/>
</dbReference>
<keyword evidence="6" id="KW-1185">Reference proteome</keyword>
<dbReference type="PANTHER" id="PTHR32494">
    <property type="entry name" value="ALLANTOATE DEIMINASE-RELATED"/>
    <property type="match status" value="1"/>
</dbReference>
<dbReference type="SUPFAM" id="SSF55031">
    <property type="entry name" value="Bacterial exopeptidase dimerisation domain"/>
    <property type="match status" value="1"/>
</dbReference>
<dbReference type="NCBIfam" id="TIGR01879">
    <property type="entry name" value="hydantase"/>
    <property type="match status" value="1"/>
</dbReference>
<dbReference type="NCBIfam" id="NF006769">
    <property type="entry name" value="PRK09290.1-3"/>
    <property type="match status" value="1"/>
</dbReference>
<dbReference type="GO" id="GO:0046872">
    <property type="term" value="F:metal ion binding"/>
    <property type="evidence" value="ECO:0007669"/>
    <property type="project" value="UniProtKB-KW"/>
</dbReference>
<dbReference type="InterPro" id="IPR002933">
    <property type="entry name" value="Peptidase_M20"/>
</dbReference>
<dbReference type="RefSeq" id="WP_073614383.1">
    <property type="nucleotide sequence ID" value="NZ_FRFE01000015.1"/>
</dbReference>
<organism evidence="5 6">
    <name type="scientific">Desulfopila aestuarii DSM 18488</name>
    <dbReference type="NCBI Taxonomy" id="1121416"/>
    <lineage>
        <taxon>Bacteria</taxon>
        <taxon>Pseudomonadati</taxon>
        <taxon>Thermodesulfobacteriota</taxon>
        <taxon>Desulfobulbia</taxon>
        <taxon>Desulfobulbales</taxon>
        <taxon>Desulfocapsaceae</taxon>
        <taxon>Desulfopila</taxon>
    </lineage>
</organism>
<dbReference type="Proteomes" id="UP000184603">
    <property type="component" value="Unassembled WGS sequence"/>
</dbReference>
<feature type="binding site" evidence="3">
    <location>
        <position position="380"/>
    </location>
    <ligand>
        <name>Zn(2+)</name>
        <dbReference type="ChEBI" id="CHEBI:29105"/>
        <label>2</label>
    </ligand>
</feature>
<feature type="binding site" evidence="3">
    <location>
        <position position="93"/>
    </location>
    <ligand>
        <name>Zn(2+)</name>
        <dbReference type="ChEBI" id="CHEBI:29105"/>
        <label>1</label>
    </ligand>
</feature>
<proteinExistence type="inferred from homology"/>
<dbReference type="STRING" id="1121416.SAMN02745220_02993"/>
<comment type="similarity">
    <text evidence="1">Belongs to the peptidase M20 family.</text>
</comment>
<dbReference type="CDD" id="cd03884">
    <property type="entry name" value="M20_bAS"/>
    <property type="match status" value="1"/>
</dbReference>
<dbReference type="EMBL" id="FRFE01000015">
    <property type="protein sequence ID" value="SHO49670.1"/>
    <property type="molecule type" value="Genomic_DNA"/>
</dbReference>
<dbReference type="InterPro" id="IPR010158">
    <property type="entry name" value="Amidase_Cbmase"/>
</dbReference>
<dbReference type="InterPro" id="IPR036264">
    <property type="entry name" value="Bact_exopeptidase_dim_dom"/>
</dbReference>
<evidence type="ECO:0000259" key="4">
    <source>
        <dbReference type="Pfam" id="PF07687"/>
    </source>
</evidence>
<name>A0A1M7YAM7_9BACT</name>
<dbReference type="PIRSF" id="PIRSF001235">
    <property type="entry name" value="Amidase_carbamoylase"/>
    <property type="match status" value="1"/>
</dbReference>
<dbReference type="InterPro" id="IPR011650">
    <property type="entry name" value="Peptidase_M20_dimer"/>
</dbReference>
<evidence type="ECO:0000256" key="2">
    <source>
        <dbReference type="ARBA" id="ARBA00022801"/>
    </source>
</evidence>
<dbReference type="SUPFAM" id="SSF53187">
    <property type="entry name" value="Zn-dependent exopeptidases"/>
    <property type="match status" value="1"/>
</dbReference>
<feature type="domain" description="Peptidase M20 dimerisation" evidence="4">
    <location>
        <begin position="213"/>
        <end position="309"/>
    </location>
</feature>
<protein>
    <submittedName>
        <fullName evidence="5">N-carbamoyl-L-amino-acid hydrolase</fullName>
    </submittedName>
</protein>
<dbReference type="NCBIfam" id="NF006771">
    <property type="entry name" value="PRK09290.1-5"/>
    <property type="match status" value="1"/>
</dbReference>
<feature type="binding site" evidence="3">
    <location>
        <position position="128"/>
    </location>
    <ligand>
        <name>Zn(2+)</name>
        <dbReference type="ChEBI" id="CHEBI:29105"/>
        <label>2</label>
    </ligand>
</feature>
<dbReference type="GO" id="GO:0016813">
    <property type="term" value="F:hydrolase activity, acting on carbon-nitrogen (but not peptide) bonds, in linear amidines"/>
    <property type="evidence" value="ECO:0007669"/>
    <property type="project" value="InterPro"/>
</dbReference>
<dbReference type="Pfam" id="PF07687">
    <property type="entry name" value="M20_dimer"/>
    <property type="match status" value="1"/>
</dbReference>
<feature type="binding site" evidence="3">
    <location>
        <position position="189"/>
    </location>
    <ligand>
        <name>Zn(2+)</name>
        <dbReference type="ChEBI" id="CHEBI:29105"/>
        <label>1</label>
    </ligand>
</feature>
<dbReference type="Gene3D" id="3.40.630.10">
    <property type="entry name" value="Zn peptidases"/>
    <property type="match status" value="1"/>
</dbReference>
<feature type="binding site" evidence="3">
    <location>
        <position position="82"/>
    </location>
    <ligand>
        <name>Zn(2+)</name>
        <dbReference type="ChEBI" id="CHEBI:29105"/>
        <label>1</label>
    </ligand>
</feature>
<evidence type="ECO:0000313" key="6">
    <source>
        <dbReference type="Proteomes" id="UP000184603"/>
    </source>
</evidence>
<accession>A0A1M7YAM7</accession>
<dbReference type="AlphaFoldDB" id="A0A1M7YAM7"/>
<keyword evidence="3" id="KW-0479">Metal-binding</keyword>
<evidence type="ECO:0000256" key="3">
    <source>
        <dbReference type="PIRSR" id="PIRSR001235-1"/>
    </source>
</evidence>
<keyword evidence="3" id="KW-0862">Zinc</keyword>
<gene>
    <name evidence="5" type="ORF">SAMN02745220_02993</name>
</gene>
<evidence type="ECO:0000256" key="1">
    <source>
        <dbReference type="ARBA" id="ARBA00006153"/>
    </source>
</evidence>
<sequence>MNMRTNRDRLQKLLTEIAAFGGTDRGGVSRLALTDEDRDARDQLKRWFAEAGAEIKVDTIGNMFFILRGKQLHLPPVMTGSHCDSQPEGGRFDGILGIIAGLEIMYTLRDAGIQLERDLIVVNWTNEEGSRFTPGTTGSGYFAGKLDRDKMYALTDRNGLTLGDELERIGYKGQEDFDPRPMYANFEYHIEQGPVLEQRGIRIGVPKGIVCLRWYDIEVQGVPNHVGPTPMNARQDALYAFALMGKRIYELGLAADNVVASVGEVHPTPNSRNVIAGHVHFTIDIRGWNEQETDRVCQEVERSLIELAKEAGCEVAINKVWEVDRAPFDESLIALVHSTARDLGLTSLDMVSGASHDTIYINKDTPSAMIFVPSIGGRSHAEVECTSWEDCAAGADVLLGAVIKTGNSLNELPAIDRSLY</sequence>
<reference evidence="5 6" key="1">
    <citation type="submission" date="2016-12" db="EMBL/GenBank/DDBJ databases">
        <authorList>
            <person name="Song W.-J."/>
            <person name="Kurnit D.M."/>
        </authorList>
    </citation>
    <scope>NUCLEOTIDE SEQUENCE [LARGE SCALE GENOMIC DNA]</scope>
    <source>
        <strain evidence="5 6">DSM 18488</strain>
    </source>
</reference>
<comment type="cofactor">
    <cofactor evidence="3">
        <name>Zn(2+)</name>
        <dbReference type="ChEBI" id="CHEBI:29105"/>
    </cofactor>
    <text evidence="3">Binds 2 Zn(2+) ions per subunit.</text>
</comment>
<keyword evidence="2 5" id="KW-0378">Hydrolase</keyword>
<dbReference type="PANTHER" id="PTHR32494:SF5">
    <property type="entry name" value="ALLANTOATE AMIDOHYDROLASE"/>
    <property type="match status" value="1"/>
</dbReference>
<dbReference type="Pfam" id="PF01546">
    <property type="entry name" value="Peptidase_M20"/>
    <property type="match status" value="1"/>
</dbReference>
<feature type="binding site" evidence="3">
    <location>
        <position position="93"/>
    </location>
    <ligand>
        <name>Zn(2+)</name>
        <dbReference type="ChEBI" id="CHEBI:29105"/>
        <label>2</label>
    </ligand>
</feature>
<evidence type="ECO:0000313" key="5">
    <source>
        <dbReference type="EMBL" id="SHO49670.1"/>
    </source>
</evidence>